<feature type="region of interest" description="Disordered" evidence="1">
    <location>
        <begin position="61"/>
        <end position="88"/>
    </location>
</feature>
<dbReference type="EMBL" id="CABFWF030000001">
    <property type="protein sequence ID" value="CAD7025014.1"/>
    <property type="molecule type" value="Genomic_DNA"/>
</dbReference>
<accession>A0ABM8PES4</accession>
<organism evidence="2 3">
    <name type="scientific">Pseudorhizobium endolithicum</name>
    <dbReference type="NCBI Taxonomy" id="1191678"/>
    <lineage>
        <taxon>Bacteria</taxon>
        <taxon>Pseudomonadati</taxon>
        <taxon>Pseudomonadota</taxon>
        <taxon>Alphaproteobacteria</taxon>
        <taxon>Hyphomicrobiales</taxon>
        <taxon>Rhizobiaceae</taxon>
        <taxon>Rhizobium/Agrobacterium group</taxon>
        <taxon>Pseudorhizobium</taxon>
    </lineage>
</organism>
<protein>
    <recommendedName>
        <fullName evidence="4">J domain-containing protein</fullName>
    </recommendedName>
</protein>
<evidence type="ECO:0008006" key="4">
    <source>
        <dbReference type="Google" id="ProtNLM"/>
    </source>
</evidence>
<feature type="compositionally biased region" description="Pro residues" evidence="1">
    <location>
        <begin position="66"/>
        <end position="77"/>
    </location>
</feature>
<evidence type="ECO:0000256" key="1">
    <source>
        <dbReference type="SAM" id="MobiDB-lite"/>
    </source>
</evidence>
<reference evidence="2 3" key="1">
    <citation type="submission" date="2020-11" db="EMBL/GenBank/DDBJ databases">
        <authorList>
            <person name="Lassalle F."/>
        </authorList>
    </citation>
    <scope>NUCLEOTIDE SEQUENCE [LARGE SCALE GENOMIC DNA]</scope>
    <source>
        <strain evidence="2 3">JC140</strain>
    </source>
</reference>
<name>A0ABM8PES4_9HYPH</name>
<evidence type="ECO:0000313" key="3">
    <source>
        <dbReference type="Proteomes" id="UP000606921"/>
    </source>
</evidence>
<keyword evidence="3" id="KW-1185">Reference proteome</keyword>
<sequence>MLVGQSLFQSVLTRLDEEDKGEDDASAAPAFRLAGLSAGFVASTTYENAPEAVQVPDSYLELLSDMPPPKPETGPEPPAREPEPPPVPAYLLRLSEAEIAEDLAIAAADTAETLAEKRRRFARNNHPDLVPEIFRARATLRMKTANLLIDRAVKDLYWRSS</sequence>
<comment type="caution">
    <text evidence="2">The sequence shown here is derived from an EMBL/GenBank/DDBJ whole genome shotgun (WGS) entry which is preliminary data.</text>
</comment>
<proteinExistence type="predicted"/>
<gene>
    <name evidence="2" type="ORF">REJC140_00569</name>
</gene>
<dbReference type="Proteomes" id="UP000606921">
    <property type="component" value="Unassembled WGS sequence"/>
</dbReference>
<dbReference type="RefSeq" id="WP_142591402.1">
    <property type="nucleotide sequence ID" value="NZ_CABFWF030000001.1"/>
</dbReference>
<evidence type="ECO:0000313" key="2">
    <source>
        <dbReference type="EMBL" id="CAD7025014.1"/>
    </source>
</evidence>